<proteinExistence type="predicted"/>
<organism evidence="1 2">
    <name type="scientific">Alterirhizorhabdus solaris</name>
    <dbReference type="NCBI Taxonomy" id="2529389"/>
    <lineage>
        <taxon>Bacteria</taxon>
        <taxon>Pseudomonadati</taxon>
        <taxon>Pseudomonadota</taxon>
        <taxon>Alphaproteobacteria</taxon>
        <taxon>Sphingomonadales</taxon>
        <taxon>Rhizorhabdaceae</taxon>
        <taxon>Alterirhizorhabdus</taxon>
    </lineage>
</organism>
<dbReference type="OrthoDB" id="8194627at2"/>
<dbReference type="InterPro" id="IPR019285">
    <property type="entry name" value="DUF2336"/>
</dbReference>
<reference evidence="1 2" key="1">
    <citation type="submission" date="2019-07" db="EMBL/GenBank/DDBJ databases">
        <title>Sphingomonas solaris sp. nov., isolated from a solar panel from Boston, Massachusetts.</title>
        <authorList>
            <person name="Tanner K."/>
            <person name="Pascual J."/>
            <person name="Mancuso C."/>
            <person name="Pereto J."/>
            <person name="Khalil A."/>
            <person name="Vilanova C."/>
        </authorList>
    </citation>
    <scope>NUCLEOTIDE SEQUENCE [LARGE SCALE GENOMIC DNA]</scope>
    <source>
        <strain evidence="1 2">R4DWN</strain>
    </source>
</reference>
<accession>A0A558R139</accession>
<dbReference type="AlphaFoldDB" id="A0A558R139"/>
<dbReference type="EMBL" id="VNIM01000052">
    <property type="protein sequence ID" value="TVV73106.1"/>
    <property type="molecule type" value="Genomic_DNA"/>
</dbReference>
<gene>
    <name evidence="1" type="ORF">FOY91_12975</name>
</gene>
<comment type="caution">
    <text evidence="1">The sequence shown here is derived from an EMBL/GenBank/DDBJ whole genome shotgun (WGS) entry which is preliminary data.</text>
</comment>
<dbReference type="Pfam" id="PF10098">
    <property type="entry name" value="DUF2336"/>
    <property type="match status" value="1"/>
</dbReference>
<name>A0A558R139_9SPHN</name>
<sequence>MPPVPSPSCNTASPALPARAGLSRLLMSLGYHAAMPAADHPSAIDWLATDPAQVALRFRARQAMVAADLFMPADARLRDDDRVAIAGLLTTLVGQVEADLRMRLAGAAAAAAPLLAHALATPDPAIAGSVAEQAGARGDSALVAVLAQRAAERRLVARLRRDRDRDAAIGQAPPVPTTLLATDTDPAIAPAARALAAIDPVGDGLPAAGAAMLPAEVQHRLVWRVAATLRAQAIARHGLAGIDIDPLIAHAAGAALAGYDEGVTPAGLALALARAVAAAGRLDGGLAVSAIAAGEAGFAAALLAVAGGVGFAAAWEMMLDPDPTRLLLLCRAADFPAVAAADIVQRLAAGADDEGLAGRLDSYDAITPRRAAAAISLWRLDPAYLEAIAEIAARPQP</sequence>
<evidence type="ECO:0000313" key="2">
    <source>
        <dbReference type="Proteomes" id="UP000318681"/>
    </source>
</evidence>
<protein>
    <submittedName>
        <fullName evidence="1">DUF2336 domain-containing protein</fullName>
    </submittedName>
</protein>
<dbReference type="Proteomes" id="UP000318681">
    <property type="component" value="Unassembled WGS sequence"/>
</dbReference>
<keyword evidence="2" id="KW-1185">Reference proteome</keyword>
<evidence type="ECO:0000313" key="1">
    <source>
        <dbReference type="EMBL" id="TVV73106.1"/>
    </source>
</evidence>